<dbReference type="InterPro" id="IPR002204">
    <property type="entry name" value="3-OH-isobutyrate_DH-rel_CS"/>
</dbReference>
<evidence type="ECO:0000313" key="7">
    <source>
        <dbReference type="Proteomes" id="UP001179614"/>
    </source>
</evidence>
<dbReference type="SUPFAM" id="SSF48179">
    <property type="entry name" value="6-phosphogluconate dehydrogenase C-terminal domain-like"/>
    <property type="match status" value="1"/>
</dbReference>
<dbReference type="Pfam" id="PF03446">
    <property type="entry name" value="NAD_binding_2"/>
    <property type="match status" value="1"/>
</dbReference>
<feature type="domain" description="6-phosphogluconate dehydrogenase NADP-binding" evidence="4">
    <location>
        <begin position="37"/>
        <end position="196"/>
    </location>
</feature>
<sequence>MRRARRRSRRLHGRDAGAACLRHHDRRHRGRRLIMTRIAFIGLGRMGHGMAGRYLDAGFTVTLWNRSRSKAEDLIARGAQWATSPEDAAIDADAVVTMVADDEASRAVWLGPEGAAKTAKAGTIAIECSTVSYDHAREMGRELNSRGLIYIDCPVTGLPDAAAAGKLTLLVGADAADLERARPYVTPIGATIRHFGAVGSGTVYKLINNLMGAIQIAGLAEGLAIAEQAGLDMNLVLESIQAGVAASPQVARHSKRMVARDFSGATFTAALRHKDAAYAVKLAESLLADKPLVSRAAVESYAQAKAAMPDDDEGRMIELVSRPKKPS</sequence>
<proteinExistence type="inferred from homology"/>
<evidence type="ECO:0000259" key="4">
    <source>
        <dbReference type="Pfam" id="PF03446"/>
    </source>
</evidence>
<dbReference type="PANTHER" id="PTHR43060:SF15">
    <property type="entry name" value="3-HYDROXYISOBUTYRATE DEHYDROGENASE-LIKE 1, MITOCHONDRIAL-RELATED"/>
    <property type="match status" value="1"/>
</dbReference>
<dbReference type="Gene3D" id="3.40.50.720">
    <property type="entry name" value="NAD(P)-binding Rossmann-like Domain"/>
    <property type="match status" value="1"/>
</dbReference>
<dbReference type="PIRSF" id="PIRSF000103">
    <property type="entry name" value="HIBADH"/>
    <property type="match status" value="1"/>
</dbReference>
<reference evidence="6" key="1">
    <citation type="submission" date="2021-12" db="EMBL/GenBank/DDBJ databases">
        <title>Bradyrhizobium xenonodulans sp. nov.</title>
        <authorList>
            <person name="Claassens R."/>
            <person name="Venter S.N."/>
            <person name="Beukes C.W."/>
            <person name="Stepkowski T."/>
            <person name="Steenkamp E.T."/>
        </authorList>
    </citation>
    <scope>NUCLEOTIDE SEQUENCE</scope>
    <source>
        <strain evidence="6">14AB</strain>
    </source>
</reference>
<dbReference type="PANTHER" id="PTHR43060">
    <property type="entry name" value="3-HYDROXYISOBUTYRATE DEHYDROGENASE-LIKE 1, MITOCHONDRIAL-RELATED"/>
    <property type="match status" value="1"/>
</dbReference>
<evidence type="ECO:0000313" key="6">
    <source>
        <dbReference type="EMBL" id="WBL82617.1"/>
    </source>
</evidence>
<feature type="domain" description="3-hydroxyisobutyrate dehydrogenase-like NAD-binding" evidence="5">
    <location>
        <begin position="199"/>
        <end position="319"/>
    </location>
</feature>
<keyword evidence="3" id="KW-0520">NAD</keyword>
<dbReference type="InterPro" id="IPR008927">
    <property type="entry name" value="6-PGluconate_DH-like_C_sf"/>
</dbReference>
<dbReference type="SUPFAM" id="SSF51735">
    <property type="entry name" value="NAD(P)-binding Rossmann-fold domains"/>
    <property type="match status" value="1"/>
</dbReference>
<keyword evidence="2" id="KW-0560">Oxidoreductase</keyword>
<evidence type="ECO:0000256" key="1">
    <source>
        <dbReference type="ARBA" id="ARBA00009080"/>
    </source>
</evidence>
<name>A0ABY7MYR1_9BRAD</name>
<dbReference type="Pfam" id="PF14833">
    <property type="entry name" value="NAD_binding_11"/>
    <property type="match status" value="1"/>
</dbReference>
<evidence type="ECO:0000259" key="5">
    <source>
        <dbReference type="Pfam" id="PF14833"/>
    </source>
</evidence>
<dbReference type="InterPro" id="IPR015815">
    <property type="entry name" value="HIBADH-related"/>
</dbReference>
<keyword evidence="7" id="KW-1185">Reference proteome</keyword>
<evidence type="ECO:0000256" key="3">
    <source>
        <dbReference type="ARBA" id="ARBA00023027"/>
    </source>
</evidence>
<dbReference type="InterPro" id="IPR013328">
    <property type="entry name" value="6PGD_dom2"/>
</dbReference>
<dbReference type="EMBL" id="CP089391">
    <property type="protein sequence ID" value="WBL82617.1"/>
    <property type="molecule type" value="Genomic_DNA"/>
</dbReference>
<dbReference type="Proteomes" id="UP001179614">
    <property type="component" value="Chromosome"/>
</dbReference>
<dbReference type="InterPro" id="IPR029154">
    <property type="entry name" value="HIBADH-like_NADP-bd"/>
</dbReference>
<dbReference type="Gene3D" id="1.10.1040.10">
    <property type="entry name" value="N-(1-d-carboxylethyl)-l-norvaline Dehydrogenase, domain 2"/>
    <property type="match status" value="1"/>
</dbReference>
<accession>A0ABY7MYR1</accession>
<dbReference type="RefSeq" id="WP_270172829.1">
    <property type="nucleotide sequence ID" value="NZ_CP089391.1"/>
</dbReference>
<dbReference type="PROSITE" id="PS00895">
    <property type="entry name" value="3_HYDROXYISOBUT_DH"/>
    <property type="match status" value="1"/>
</dbReference>
<evidence type="ECO:0000256" key="2">
    <source>
        <dbReference type="ARBA" id="ARBA00023002"/>
    </source>
</evidence>
<dbReference type="InterPro" id="IPR036291">
    <property type="entry name" value="NAD(P)-bd_dom_sf"/>
</dbReference>
<protein>
    <submittedName>
        <fullName evidence="6">NAD(P)-dependent oxidoreductase</fullName>
    </submittedName>
</protein>
<dbReference type="InterPro" id="IPR006115">
    <property type="entry name" value="6PGDH_NADP-bd"/>
</dbReference>
<gene>
    <name evidence="6" type="ORF">I3J27_17680</name>
</gene>
<organism evidence="6 7">
    <name type="scientific">Bradyrhizobium xenonodulans</name>
    <dbReference type="NCBI Taxonomy" id="2736875"/>
    <lineage>
        <taxon>Bacteria</taxon>
        <taxon>Pseudomonadati</taxon>
        <taxon>Pseudomonadota</taxon>
        <taxon>Alphaproteobacteria</taxon>
        <taxon>Hyphomicrobiales</taxon>
        <taxon>Nitrobacteraceae</taxon>
        <taxon>Bradyrhizobium</taxon>
    </lineage>
</organism>
<comment type="similarity">
    <text evidence="1">Belongs to the HIBADH-related family.</text>
</comment>